<accession>A0A4Y3WCA7</accession>
<feature type="region of interest" description="Disordered" evidence="1">
    <location>
        <begin position="99"/>
        <end position="119"/>
    </location>
</feature>
<evidence type="ECO:0000256" key="1">
    <source>
        <dbReference type="SAM" id="MobiDB-lite"/>
    </source>
</evidence>
<name>A0A4Y3WCA7_NITWI</name>
<keyword evidence="2" id="KW-1133">Transmembrane helix</keyword>
<feature type="transmembrane region" description="Helical" evidence="2">
    <location>
        <begin position="12"/>
        <end position="38"/>
    </location>
</feature>
<gene>
    <name evidence="3" type="ORF">NWI01_25590</name>
</gene>
<feature type="transmembrane region" description="Helical" evidence="2">
    <location>
        <begin position="70"/>
        <end position="91"/>
    </location>
</feature>
<keyword evidence="2" id="KW-0812">Transmembrane</keyword>
<evidence type="ECO:0000256" key="2">
    <source>
        <dbReference type="SAM" id="Phobius"/>
    </source>
</evidence>
<dbReference type="RefSeq" id="WP_141384270.1">
    <property type="nucleotide sequence ID" value="NZ_BJNF01000072.1"/>
</dbReference>
<dbReference type="EMBL" id="BJNF01000072">
    <property type="protein sequence ID" value="GEC16667.1"/>
    <property type="molecule type" value="Genomic_DNA"/>
</dbReference>
<dbReference type="Proteomes" id="UP000318825">
    <property type="component" value="Unassembled WGS sequence"/>
</dbReference>
<protein>
    <submittedName>
        <fullName evidence="3">Uncharacterized protein</fullName>
    </submittedName>
</protein>
<comment type="caution">
    <text evidence="3">The sequence shown here is derived from an EMBL/GenBank/DDBJ whole genome shotgun (WGS) entry which is preliminary data.</text>
</comment>
<organism evidence="3 4">
    <name type="scientific">Nitrobacter winogradskyi</name>
    <name type="common">Nitrobacter agilis</name>
    <dbReference type="NCBI Taxonomy" id="913"/>
    <lineage>
        <taxon>Bacteria</taxon>
        <taxon>Pseudomonadati</taxon>
        <taxon>Pseudomonadota</taxon>
        <taxon>Alphaproteobacteria</taxon>
        <taxon>Hyphomicrobiales</taxon>
        <taxon>Nitrobacteraceae</taxon>
        <taxon>Nitrobacter</taxon>
    </lineage>
</organism>
<sequence length="119" mass="12944">MQADVKKQMLSILNFRLLALLVPALALSILAGMVMYALGYFSMVYGEVVLVLKILMHLLLAVWSALKAILLGIVVFGLLLVFLSPVLIVLWELRKTRNLPSDDSILPPQPSSGAAGETP</sequence>
<reference evidence="3 4" key="1">
    <citation type="submission" date="2019-06" db="EMBL/GenBank/DDBJ databases">
        <title>Whole genome shotgun sequence of Nitrobacter winogradskyi NBRC 14297.</title>
        <authorList>
            <person name="Hosoyama A."/>
            <person name="Uohara A."/>
            <person name="Ohji S."/>
            <person name="Ichikawa N."/>
        </authorList>
    </citation>
    <scope>NUCLEOTIDE SEQUENCE [LARGE SCALE GENOMIC DNA]</scope>
    <source>
        <strain evidence="3 4">NBRC 14297</strain>
    </source>
</reference>
<evidence type="ECO:0000313" key="3">
    <source>
        <dbReference type="EMBL" id="GEC16667.1"/>
    </source>
</evidence>
<evidence type="ECO:0000313" key="4">
    <source>
        <dbReference type="Proteomes" id="UP000318825"/>
    </source>
</evidence>
<keyword evidence="2" id="KW-0472">Membrane</keyword>
<feature type="transmembrane region" description="Helical" evidence="2">
    <location>
        <begin position="44"/>
        <end position="63"/>
    </location>
</feature>
<proteinExistence type="predicted"/>
<dbReference type="AlphaFoldDB" id="A0A4Y3WCA7"/>